<proteinExistence type="predicted"/>
<accession>A0ABR1TBW8</accession>
<name>A0ABR1TBW8_9PEZI</name>
<evidence type="ECO:0000313" key="1">
    <source>
        <dbReference type="EMBL" id="KAK8044097.1"/>
    </source>
</evidence>
<keyword evidence="2" id="KW-1185">Reference proteome</keyword>
<dbReference type="Proteomes" id="UP001444661">
    <property type="component" value="Unassembled WGS sequence"/>
</dbReference>
<reference evidence="1 2" key="1">
    <citation type="submission" date="2023-01" db="EMBL/GenBank/DDBJ databases">
        <title>Analysis of 21 Apiospora genomes using comparative genomics revels a genus with tremendous synthesis potential of carbohydrate active enzymes and secondary metabolites.</title>
        <authorList>
            <person name="Sorensen T."/>
        </authorList>
    </citation>
    <scope>NUCLEOTIDE SEQUENCE [LARGE SCALE GENOMIC DNA]</scope>
    <source>
        <strain evidence="1 2">CBS 33761</strain>
    </source>
</reference>
<sequence length="68" mass="7699">MTVGTRHFALSNDVRFYRKLREAAGVDMELLVSKVCGMRSTWIPPKVPEALKARAAVVRFLERQKPGL</sequence>
<comment type="caution">
    <text evidence="1">The sequence shown here is derived from an EMBL/GenBank/DDBJ whole genome shotgun (WGS) entry which is preliminary data.</text>
</comment>
<protein>
    <submittedName>
        <fullName evidence="1">Uncharacterized protein</fullName>
    </submittedName>
</protein>
<dbReference type="EMBL" id="JAQQWK010000003">
    <property type="protein sequence ID" value="KAK8044097.1"/>
    <property type="molecule type" value="Genomic_DNA"/>
</dbReference>
<gene>
    <name evidence="1" type="ORF">PG993_004121</name>
</gene>
<evidence type="ECO:0000313" key="2">
    <source>
        <dbReference type="Proteomes" id="UP001444661"/>
    </source>
</evidence>
<organism evidence="1 2">
    <name type="scientific">Apiospora rasikravindrae</name>
    <dbReference type="NCBI Taxonomy" id="990691"/>
    <lineage>
        <taxon>Eukaryota</taxon>
        <taxon>Fungi</taxon>
        <taxon>Dikarya</taxon>
        <taxon>Ascomycota</taxon>
        <taxon>Pezizomycotina</taxon>
        <taxon>Sordariomycetes</taxon>
        <taxon>Xylariomycetidae</taxon>
        <taxon>Amphisphaeriales</taxon>
        <taxon>Apiosporaceae</taxon>
        <taxon>Apiospora</taxon>
    </lineage>
</organism>